<evidence type="ECO:0000259" key="2">
    <source>
        <dbReference type="Pfam" id="PF14016"/>
    </source>
</evidence>
<dbReference type="Proteomes" id="UP001206206">
    <property type="component" value="Unassembled WGS sequence"/>
</dbReference>
<organism evidence="3 4">
    <name type="scientific">Streptantibioticus rubrisoli</name>
    <dbReference type="NCBI Taxonomy" id="1387313"/>
    <lineage>
        <taxon>Bacteria</taxon>
        <taxon>Bacillati</taxon>
        <taxon>Actinomycetota</taxon>
        <taxon>Actinomycetes</taxon>
        <taxon>Kitasatosporales</taxon>
        <taxon>Streptomycetaceae</taxon>
        <taxon>Streptantibioticus</taxon>
    </lineage>
</organism>
<dbReference type="InterPro" id="IPR025326">
    <property type="entry name" value="DUF4232"/>
</dbReference>
<name>A0ABT1P7K4_9ACTN</name>
<dbReference type="Pfam" id="PF14016">
    <property type="entry name" value="DUF4232"/>
    <property type="match status" value="1"/>
</dbReference>
<dbReference type="EMBL" id="JANFNH010000002">
    <property type="protein sequence ID" value="MCQ4041342.1"/>
    <property type="molecule type" value="Genomic_DNA"/>
</dbReference>
<dbReference type="RefSeq" id="WP_255925306.1">
    <property type="nucleotide sequence ID" value="NZ_JANFNH010000002.1"/>
</dbReference>
<feature type="signal peptide" evidence="1">
    <location>
        <begin position="1"/>
        <end position="32"/>
    </location>
</feature>
<evidence type="ECO:0000313" key="4">
    <source>
        <dbReference type="Proteomes" id="UP001206206"/>
    </source>
</evidence>
<accession>A0ABT1P7K4</accession>
<evidence type="ECO:0000313" key="3">
    <source>
        <dbReference type="EMBL" id="MCQ4041342.1"/>
    </source>
</evidence>
<keyword evidence="1" id="KW-0732">Signal</keyword>
<reference evidence="3 4" key="1">
    <citation type="submission" date="2022-06" db="EMBL/GenBank/DDBJ databases">
        <title>Draft genome sequence of type strain Streptomyces rubrisoli DSM 42083.</title>
        <authorList>
            <person name="Duangmal K."/>
            <person name="Klaysubun C."/>
        </authorList>
    </citation>
    <scope>NUCLEOTIDE SEQUENCE [LARGE SCALE GENOMIC DNA]</scope>
    <source>
        <strain evidence="3 4">DSM 42083</strain>
    </source>
</reference>
<protein>
    <submittedName>
        <fullName evidence="3">DUF4232 domain-containing protein</fullName>
    </submittedName>
</protein>
<gene>
    <name evidence="3" type="ORF">NON19_04685</name>
</gene>
<proteinExistence type="predicted"/>
<comment type="caution">
    <text evidence="3">The sequence shown here is derived from an EMBL/GenBank/DDBJ whole genome shotgun (WGS) entry which is preliminary data.</text>
</comment>
<keyword evidence="4" id="KW-1185">Reference proteome</keyword>
<feature type="domain" description="DUF4232" evidence="2">
    <location>
        <begin position="41"/>
        <end position="171"/>
    </location>
</feature>
<sequence length="178" mass="18449">MTRNSARKTAAVTAGIALAAGTVLATCGVASAAPPARTATCTTSGLRASLVDRGSQVGMSHVGKVLVLKNTSGRTCALRGYPGLGLENARHEPVPTRTHRGATYFVPDPGTRTIVLRPGQSAEADLAWSDASAPRMAHASYLEVTPPAARSHLTIPFNYTVTNGDLSVTAFTRSIHVA</sequence>
<evidence type="ECO:0000256" key="1">
    <source>
        <dbReference type="SAM" id="SignalP"/>
    </source>
</evidence>
<feature type="chain" id="PRO_5046900387" evidence="1">
    <location>
        <begin position="33"/>
        <end position="178"/>
    </location>
</feature>